<evidence type="ECO:0000256" key="8">
    <source>
        <dbReference type="ARBA" id="ARBA00023180"/>
    </source>
</evidence>
<dbReference type="GO" id="GO:0004930">
    <property type="term" value="F:G protein-coupled receptor activity"/>
    <property type="evidence" value="ECO:0007669"/>
    <property type="project" value="UniProtKB-KW"/>
</dbReference>
<dbReference type="Proteomes" id="UP000275408">
    <property type="component" value="Unassembled WGS sequence"/>
</dbReference>
<proteinExistence type="predicted"/>
<evidence type="ECO:0000256" key="2">
    <source>
        <dbReference type="ARBA" id="ARBA00022475"/>
    </source>
</evidence>
<reference evidence="12 13" key="1">
    <citation type="journal article" date="2018" name="Sci. Rep.">
        <title>Comparative analysis of the Pocillopora damicornis genome highlights role of immune system in coral evolution.</title>
        <authorList>
            <person name="Cunning R."/>
            <person name="Bay R.A."/>
            <person name="Gillette P."/>
            <person name="Baker A.C."/>
            <person name="Traylor-Knowles N."/>
        </authorList>
    </citation>
    <scope>NUCLEOTIDE SEQUENCE [LARGE SCALE GENOMIC DNA]</scope>
    <source>
        <strain evidence="12">RSMAS</strain>
        <tissue evidence="12">Whole animal</tissue>
    </source>
</reference>
<feature type="transmembrane region" description="Helical" evidence="10">
    <location>
        <begin position="113"/>
        <end position="135"/>
    </location>
</feature>
<comment type="subcellular location">
    <subcellularLocation>
        <location evidence="1">Cell membrane</location>
        <topology evidence="1">Multi-pass membrane protein</topology>
    </subcellularLocation>
</comment>
<dbReference type="OrthoDB" id="10055255at2759"/>
<comment type="caution">
    <text evidence="12">The sequence shown here is derived from an EMBL/GenBank/DDBJ whole genome shotgun (WGS) entry which is preliminary data.</text>
</comment>
<dbReference type="InterPro" id="IPR017452">
    <property type="entry name" value="GPCR_Rhodpsn_7TM"/>
</dbReference>
<keyword evidence="3 10" id="KW-0812">Transmembrane</keyword>
<evidence type="ECO:0000256" key="3">
    <source>
        <dbReference type="ARBA" id="ARBA00022692"/>
    </source>
</evidence>
<keyword evidence="4 10" id="KW-1133">Transmembrane helix</keyword>
<evidence type="ECO:0000256" key="7">
    <source>
        <dbReference type="ARBA" id="ARBA00023170"/>
    </source>
</evidence>
<dbReference type="PANTHER" id="PTHR24246">
    <property type="entry name" value="OLFACTORY RECEPTOR AND ADENOSINE RECEPTOR"/>
    <property type="match status" value="1"/>
</dbReference>
<protein>
    <recommendedName>
        <fullName evidence="11">G-protein coupled receptors family 1 profile domain-containing protein</fullName>
    </recommendedName>
</protein>
<name>A0A3M6TAG4_POCDA</name>
<dbReference type="SUPFAM" id="SSF81321">
    <property type="entry name" value="Family A G protein-coupled receptor-like"/>
    <property type="match status" value="1"/>
</dbReference>
<keyword evidence="6 10" id="KW-0472">Membrane</keyword>
<keyword evidence="9" id="KW-0807">Transducer</keyword>
<keyword evidence="13" id="KW-1185">Reference proteome</keyword>
<dbReference type="CDD" id="cd00637">
    <property type="entry name" value="7tm_classA_rhodopsin-like"/>
    <property type="match status" value="1"/>
</dbReference>
<dbReference type="EMBL" id="RCHS01004016">
    <property type="protein sequence ID" value="RMX38390.1"/>
    <property type="molecule type" value="Genomic_DNA"/>
</dbReference>
<evidence type="ECO:0000256" key="4">
    <source>
        <dbReference type="ARBA" id="ARBA00022989"/>
    </source>
</evidence>
<evidence type="ECO:0000256" key="5">
    <source>
        <dbReference type="ARBA" id="ARBA00023040"/>
    </source>
</evidence>
<evidence type="ECO:0000313" key="12">
    <source>
        <dbReference type="EMBL" id="RMX38390.1"/>
    </source>
</evidence>
<feature type="domain" description="G-protein coupled receptors family 1 profile" evidence="11">
    <location>
        <begin position="1"/>
        <end position="164"/>
    </location>
</feature>
<evidence type="ECO:0000256" key="1">
    <source>
        <dbReference type="ARBA" id="ARBA00004651"/>
    </source>
</evidence>
<feature type="transmembrane region" description="Helical" evidence="10">
    <location>
        <begin position="53"/>
        <end position="72"/>
    </location>
</feature>
<feature type="transmembrane region" description="Helical" evidence="10">
    <location>
        <begin position="27"/>
        <end position="47"/>
    </location>
</feature>
<dbReference type="PANTHER" id="PTHR24246:SF27">
    <property type="entry name" value="ADENOSINE RECEPTOR, ISOFORM A"/>
    <property type="match status" value="1"/>
</dbReference>
<evidence type="ECO:0000256" key="10">
    <source>
        <dbReference type="SAM" id="Phobius"/>
    </source>
</evidence>
<keyword evidence="8" id="KW-0325">Glycoprotein</keyword>
<keyword evidence="5" id="KW-0297">G-protein coupled receptor</keyword>
<keyword evidence="2" id="KW-1003">Cell membrane</keyword>
<dbReference type="PROSITE" id="PS50262">
    <property type="entry name" value="G_PROTEIN_RECEP_F1_2"/>
    <property type="match status" value="1"/>
</dbReference>
<dbReference type="AlphaFoldDB" id="A0A3M6TAG4"/>
<evidence type="ECO:0000259" key="11">
    <source>
        <dbReference type="PROSITE" id="PS50262"/>
    </source>
</evidence>
<evidence type="ECO:0000313" key="13">
    <source>
        <dbReference type="Proteomes" id="UP000275408"/>
    </source>
</evidence>
<organism evidence="12 13">
    <name type="scientific">Pocillopora damicornis</name>
    <name type="common">Cauliflower coral</name>
    <name type="synonym">Millepora damicornis</name>
    <dbReference type="NCBI Taxonomy" id="46731"/>
    <lineage>
        <taxon>Eukaryota</taxon>
        <taxon>Metazoa</taxon>
        <taxon>Cnidaria</taxon>
        <taxon>Anthozoa</taxon>
        <taxon>Hexacorallia</taxon>
        <taxon>Scleractinia</taxon>
        <taxon>Astrocoeniina</taxon>
        <taxon>Pocilloporidae</taxon>
        <taxon>Pocillopora</taxon>
    </lineage>
</organism>
<evidence type="ECO:0000256" key="9">
    <source>
        <dbReference type="ARBA" id="ARBA00023224"/>
    </source>
</evidence>
<sequence length="185" mass="21200">MTAIGVDRLLALSLGLRYRQVVTSRRAQGTAISLWFIGSGGAIMELFNYRTALFYGSFLVLLSITVSTFCYLKIYRKLRQHQGQVHGNIHQRQANRPEPLNIARYRKTVSSAVWIQLSLIAFYLPGIVIITLVASRGLDPILLLVCICITTFLHFNSSLNPVLYCWTMREVRQVMKDILRQTFRF</sequence>
<accession>A0A3M6TAG4</accession>
<dbReference type="Gene3D" id="1.20.1070.10">
    <property type="entry name" value="Rhodopsin 7-helix transmembrane proteins"/>
    <property type="match status" value="1"/>
</dbReference>
<evidence type="ECO:0000256" key="6">
    <source>
        <dbReference type="ARBA" id="ARBA00023136"/>
    </source>
</evidence>
<gene>
    <name evidence="12" type="ORF">pdam_00011825</name>
</gene>
<keyword evidence="7" id="KW-0675">Receptor</keyword>
<dbReference type="GO" id="GO:0005886">
    <property type="term" value="C:plasma membrane"/>
    <property type="evidence" value="ECO:0007669"/>
    <property type="project" value="UniProtKB-SubCell"/>
</dbReference>
<feature type="transmembrane region" description="Helical" evidence="10">
    <location>
        <begin position="141"/>
        <end position="166"/>
    </location>
</feature>